<dbReference type="OrthoDB" id="6495459at2759"/>
<feature type="transmembrane region" description="Helical" evidence="13">
    <location>
        <begin position="196"/>
        <end position="216"/>
    </location>
</feature>
<sequence>MKYKKSEWITFLSQIKWSATLAMTLLHCGALYGAYLSIKTGKWQTLVFGYILAVCSGIGTLMGAHRYYSHRSFKAKLPLRLILCFLQTLTGQKSIVNWAREHRTHHQFTGTDADCANINRGFFFAHMGWLMTDTHPECQRRMDECNVDDLWADPIVRFQYKHYGLLYTLVNIIMPTLLPSYLFGESLINCFFGTFMFRYVYTLHVSFCGNSVAHIWGSKPYDKTITATHNESVIYATLGGAYHNYHHVFPFDYSASELGCKSNFNFMTALIDFFAYIGWAYDLRRAPVDMIVKRKERTGDQ</sequence>
<dbReference type="AlphaFoldDB" id="A0A7R9MMQ8"/>
<evidence type="ECO:0000256" key="7">
    <source>
        <dbReference type="ARBA" id="ARBA00023002"/>
    </source>
</evidence>
<keyword evidence="3 12" id="KW-0444">Lipid biosynthesis</keyword>
<dbReference type="GO" id="GO:0006636">
    <property type="term" value="P:unsaturated fatty acid biosynthetic process"/>
    <property type="evidence" value="ECO:0007669"/>
    <property type="project" value="TreeGrafter"/>
</dbReference>
<organism evidence="15">
    <name type="scientific">Oppiella nova</name>
    <dbReference type="NCBI Taxonomy" id="334625"/>
    <lineage>
        <taxon>Eukaryota</taxon>
        <taxon>Metazoa</taxon>
        <taxon>Ecdysozoa</taxon>
        <taxon>Arthropoda</taxon>
        <taxon>Chelicerata</taxon>
        <taxon>Arachnida</taxon>
        <taxon>Acari</taxon>
        <taxon>Acariformes</taxon>
        <taxon>Sarcoptiformes</taxon>
        <taxon>Oribatida</taxon>
        <taxon>Brachypylina</taxon>
        <taxon>Oppioidea</taxon>
        <taxon>Oppiidae</taxon>
        <taxon>Oppiella</taxon>
    </lineage>
</organism>
<keyword evidence="6 13" id="KW-1133">Transmembrane helix</keyword>
<evidence type="ECO:0000256" key="13">
    <source>
        <dbReference type="SAM" id="Phobius"/>
    </source>
</evidence>
<proteinExistence type="inferred from homology"/>
<feature type="transmembrane region" description="Helical" evidence="13">
    <location>
        <begin position="165"/>
        <end position="184"/>
    </location>
</feature>
<evidence type="ECO:0000256" key="10">
    <source>
        <dbReference type="ARBA" id="ARBA00023136"/>
    </source>
</evidence>
<feature type="non-terminal residue" evidence="15">
    <location>
        <position position="1"/>
    </location>
</feature>
<dbReference type="GO" id="GO:0005789">
    <property type="term" value="C:endoplasmic reticulum membrane"/>
    <property type="evidence" value="ECO:0007669"/>
    <property type="project" value="TreeGrafter"/>
</dbReference>
<evidence type="ECO:0000256" key="5">
    <source>
        <dbReference type="ARBA" id="ARBA00022832"/>
    </source>
</evidence>
<keyword evidence="4 12" id="KW-0812">Transmembrane</keyword>
<dbReference type="InterPro" id="IPR015876">
    <property type="entry name" value="Acyl-CoA_DS"/>
</dbReference>
<evidence type="ECO:0000313" key="16">
    <source>
        <dbReference type="Proteomes" id="UP000728032"/>
    </source>
</evidence>
<dbReference type="GO" id="GO:0005506">
    <property type="term" value="F:iron ion binding"/>
    <property type="evidence" value="ECO:0007669"/>
    <property type="project" value="TreeGrafter"/>
</dbReference>
<evidence type="ECO:0000256" key="12">
    <source>
        <dbReference type="RuleBase" id="RU000581"/>
    </source>
</evidence>
<keyword evidence="11 12" id="KW-0275">Fatty acid biosynthesis</keyword>
<evidence type="ECO:0000313" key="15">
    <source>
        <dbReference type="EMBL" id="CAD7662904.1"/>
    </source>
</evidence>
<dbReference type="GO" id="GO:0004768">
    <property type="term" value="F:stearoyl-CoA 9-desaturase activity"/>
    <property type="evidence" value="ECO:0007669"/>
    <property type="project" value="TreeGrafter"/>
</dbReference>
<evidence type="ECO:0000256" key="11">
    <source>
        <dbReference type="ARBA" id="ARBA00023160"/>
    </source>
</evidence>
<evidence type="ECO:0000256" key="9">
    <source>
        <dbReference type="ARBA" id="ARBA00023098"/>
    </source>
</evidence>
<dbReference type="EMBL" id="OC944725">
    <property type="protein sequence ID" value="CAD7662904.1"/>
    <property type="molecule type" value="Genomic_DNA"/>
</dbReference>
<keyword evidence="9" id="KW-0443">Lipid metabolism</keyword>
<comment type="similarity">
    <text evidence="2 12">Belongs to the fatty acid desaturase type 1 family.</text>
</comment>
<gene>
    <name evidence="15" type="ORF">ONB1V03_LOCUS19464</name>
</gene>
<dbReference type="EMBL" id="CAJPVJ010029900">
    <property type="protein sequence ID" value="CAG2180041.1"/>
    <property type="molecule type" value="Genomic_DNA"/>
</dbReference>
<comment type="domain">
    <text evidence="12">The histidine box domains are involved in binding the catalytic metal ions.</text>
</comment>
<comment type="subcellular location">
    <subcellularLocation>
        <location evidence="1">Membrane</location>
        <topology evidence="1">Multi-pass membrane protein</topology>
    </subcellularLocation>
</comment>
<evidence type="ECO:0000256" key="6">
    <source>
        <dbReference type="ARBA" id="ARBA00022989"/>
    </source>
</evidence>
<reference evidence="15" key="1">
    <citation type="submission" date="2020-11" db="EMBL/GenBank/DDBJ databases">
        <authorList>
            <person name="Tran Van P."/>
        </authorList>
    </citation>
    <scope>NUCLEOTIDE SEQUENCE</scope>
</reference>
<feature type="domain" description="Fatty acid desaturase" evidence="14">
    <location>
        <begin position="43"/>
        <end position="250"/>
    </location>
</feature>
<accession>A0A7R9MMQ8</accession>
<protein>
    <recommendedName>
        <fullName evidence="14">Fatty acid desaturase domain-containing protein</fullName>
    </recommendedName>
</protein>
<name>A0A7R9MMQ8_9ACAR</name>
<keyword evidence="5" id="KW-0276">Fatty acid metabolism</keyword>
<feature type="transmembrane region" description="Helical" evidence="13">
    <location>
        <begin position="44"/>
        <end position="64"/>
    </location>
</feature>
<dbReference type="Pfam" id="PF00487">
    <property type="entry name" value="FA_desaturase"/>
    <property type="match status" value="1"/>
</dbReference>
<dbReference type="PRINTS" id="PR00075">
    <property type="entry name" value="FACDDSATRASE"/>
</dbReference>
<keyword evidence="7 12" id="KW-0560">Oxidoreductase</keyword>
<keyword evidence="10 13" id="KW-0472">Membrane</keyword>
<keyword evidence="16" id="KW-1185">Reference proteome</keyword>
<evidence type="ECO:0000256" key="1">
    <source>
        <dbReference type="ARBA" id="ARBA00004141"/>
    </source>
</evidence>
<evidence type="ECO:0000256" key="4">
    <source>
        <dbReference type="ARBA" id="ARBA00022692"/>
    </source>
</evidence>
<evidence type="ECO:0000259" key="14">
    <source>
        <dbReference type="Pfam" id="PF00487"/>
    </source>
</evidence>
<dbReference type="CDD" id="cd03505">
    <property type="entry name" value="Delta9-FADS-like"/>
    <property type="match status" value="1"/>
</dbReference>
<dbReference type="Proteomes" id="UP000728032">
    <property type="component" value="Unassembled WGS sequence"/>
</dbReference>
<evidence type="ECO:0000256" key="2">
    <source>
        <dbReference type="ARBA" id="ARBA00009295"/>
    </source>
</evidence>
<dbReference type="PANTHER" id="PTHR11351:SF31">
    <property type="entry name" value="DESATURASE 1, ISOFORM A-RELATED"/>
    <property type="match status" value="1"/>
</dbReference>
<dbReference type="PANTHER" id="PTHR11351">
    <property type="entry name" value="ACYL-COA DESATURASE"/>
    <property type="match status" value="1"/>
</dbReference>
<comment type="cofactor">
    <cofactor evidence="12">
        <name>Fe(2+)</name>
        <dbReference type="ChEBI" id="CHEBI:29033"/>
    </cofactor>
</comment>
<evidence type="ECO:0000256" key="3">
    <source>
        <dbReference type="ARBA" id="ARBA00022516"/>
    </source>
</evidence>
<keyword evidence="8" id="KW-0408">Iron</keyword>
<feature type="transmembrane region" description="Helical" evidence="13">
    <location>
        <begin position="21"/>
        <end position="38"/>
    </location>
</feature>
<dbReference type="InterPro" id="IPR005804">
    <property type="entry name" value="FA_desaturase_dom"/>
</dbReference>
<evidence type="ECO:0000256" key="8">
    <source>
        <dbReference type="ARBA" id="ARBA00023004"/>
    </source>
</evidence>